<dbReference type="RefSeq" id="WP_132187889.1">
    <property type="nucleotide sequence ID" value="NZ_SLWM01000002.1"/>
</dbReference>
<feature type="transmembrane region" description="Helical" evidence="5">
    <location>
        <begin position="6"/>
        <end position="25"/>
    </location>
</feature>
<reference evidence="6 7" key="1">
    <citation type="journal article" date="2015" name="Stand. Genomic Sci.">
        <title>Genomic Encyclopedia of Bacterial and Archaeal Type Strains, Phase III: the genomes of soil and plant-associated and newly described type strains.</title>
        <authorList>
            <person name="Whitman W.B."/>
            <person name="Woyke T."/>
            <person name="Klenk H.P."/>
            <person name="Zhou Y."/>
            <person name="Lilburn T.G."/>
            <person name="Beck B.J."/>
            <person name="De Vos P."/>
            <person name="Vandamme P."/>
            <person name="Eisen J.A."/>
            <person name="Garrity G."/>
            <person name="Hugenholtz P."/>
            <person name="Kyrpides N.C."/>
        </authorList>
    </citation>
    <scope>NUCLEOTIDE SEQUENCE [LARGE SCALE GENOMIC DNA]</scope>
    <source>
        <strain evidence="6 7">VKM Ac-2538</strain>
    </source>
</reference>
<feature type="transmembrane region" description="Helical" evidence="5">
    <location>
        <begin position="101"/>
        <end position="121"/>
    </location>
</feature>
<sequence length="123" mass="12575">MNVAAWIVTGLLVGVFTVSGVAKSTMSRDRLIATGQTGIAPFPMPLVRVVALCELLAVVGLLAPWLTDTARFLTPTAAIGLGIVMMGAATSHASLKEPGPVAANVLLLSACAFVAAERFAALN</sequence>
<evidence type="ECO:0000256" key="3">
    <source>
        <dbReference type="ARBA" id="ARBA00022989"/>
    </source>
</evidence>
<evidence type="ECO:0000256" key="1">
    <source>
        <dbReference type="ARBA" id="ARBA00004141"/>
    </source>
</evidence>
<comment type="subcellular location">
    <subcellularLocation>
        <location evidence="1">Membrane</location>
        <topology evidence="1">Multi-pass membrane protein</topology>
    </subcellularLocation>
</comment>
<name>A0ABY2BSA3_9ACTN</name>
<evidence type="ECO:0000313" key="7">
    <source>
        <dbReference type="Proteomes" id="UP000295818"/>
    </source>
</evidence>
<gene>
    <name evidence="6" type="ORF">EV644_102495</name>
</gene>
<evidence type="ECO:0000313" key="6">
    <source>
        <dbReference type="EMBL" id="TCO29775.1"/>
    </source>
</evidence>
<dbReference type="Pfam" id="PF13564">
    <property type="entry name" value="DoxX_2"/>
    <property type="match status" value="1"/>
</dbReference>
<keyword evidence="4 5" id="KW-0472">Membrane</keyword>
<feature type="transmembrane region" description="Helical" evidence="5">
    <location>
        <begin position="72"/>
        <end position="89"/>
    </location>
</feature>
<feature type="transmembrane region" description="Helical" evidence="5">
    <location>
        <begin position="46"/>
        <end position="66"/>
    </location>
</feature>
<comment type="caution">
    <text evidence="6">The sequence shown here is derived from an EMBL/GenBank/DDBJ whole genome shotgun (WGS) entry which is preliminary data.</text>
</comment>
<dbReference type="InterPro" id="IPR032808">
    <property type="entry name" value="DoxX"/>
</dbReference>
<proteinExistence type="predicted"/>
<organism evidence="6 7">
    <name type="scientific">Kribbella orskensis</name>
    <dbReference type="NCBI Taxonomy" id="2512216"/>
    <lineage>
        <taxon>Bacteria</taxon>
        <taxon>Bacillati</taxon>
        <taxon>Actinomycetota</taxon>
        <taxon>Actinomycetes</taxon>
        <taxon>Propionibacteriales</taxon>
        <taxon>Kribbellaceae</taxon>
        <taxon>Kribbella</taxon>
    </lineage>
</organism>
<dbReference type="Proteomes" id="UP000295818">
    <property type="component" value="Unassembled WGS sequence"/>
</dbReference>
<evidence type="ECO:0000256" key="5">
    <source>
        <dbReference type="SAM" id="Phobius"/>
    </source>
</evidence>
<evidence type="ECO:0000256" key="4">
    <source>
        <dbReference type="ARBA" id="ARBA00023136"/>
    </source>
</evidence>
<keyword evidence="2 5" id="KW-0812">Transmembrane</keyword>
<protein>
    <submittedName>
        <fullName evidence="6">DoxX-like protein</fullName>
    </submittedName>
</protein>
<evidence type="ECO:0000256" key="2">
    <source>
        <dbReference type="ARBA" id="ARBA00022692"/>
    </source>
</evidence>
<dbReference type="EMBL" id="SLWM01000002">
    <property type="protein sequence ID" value="TCO29775.1"/>
    <property type="molecule type" value="Genomic_DNA"/>
</dbReference>
<accession>A0ABY2BSA3</accession>
<keyword evidence="3 5" id="KW-1133">Transmembrane helix</keyword>
<keyword evidence="7" id="KW-1185">Reference proteome</keyword>